<dbReference type="SUPFAM" id="SSF50978">
    <property type="entry name" value="WD40 repeat-like"/>
    <property type="match status" value="1"/>
</dbReference>
<evidence type="ECO:0000256" key="8">
    <source>
        <dbReference type="ARBA" id="ARBA00023010"/>
    </source>
</evidence>
<protein>
    <submittedName>
        <fullName evidence="13">Uncharacterized protein</fullName>
    </submittedName>
</protein>
<dbReference type="STRING" id="336963.C4JG59"/>
<feature type="region of interest" description="Disordered" evidence="12">
    <location>
        <begin position="267"/>
        <end position="314"/>
    </location>
</feature>
<sequence length="389" mass="44062">MPAFTEFEIGHRDQVNVIKFNWYGNRILTASSDHRVKVWDQNETGWELTDTWRAHDAEIYDAAWNGPFTGQHIGTVGNDMKFKLWQEDLTQAPNSGRRFRNIFRLTSPVRTPYVSMDFRNLDLDSWLAVITRDGLLTILEPVGEDNLAEWQQIDQFRVCTEPQRGEETSFKVQFHHDPSDMTHLVLPSWDSKSLSLVVAAMNTVKIYRMGADRQFYHAIELVGHHCLVRDVSWAHGSVRGYDLIASGSRDGTIKIFELYTSVANNNVTNGHTESEKPANTQRPSSTRATVSQSGIGSALAHRSPGPAADKQRGGKSAFRHTFKEVASFDSKHLCLWLLEFSHAGDCLMSSGDDGTARFWKRSVSGKWLEFAETDITEEYGHISAIFHRV</sequence>
<keyword evidence="9" id="KW-0906">Nuclear pore complex</keyword>
<dbReference type="RefSeq" id="XP_002542941.1">
    <property type="nucleotide sequence ID" value="XM_002542895.1"/>
</dbReference>
<evidence type="ECO:0000313" key="14">
    <source>
        <dbReference type="Proteomes" id="UP000002058"/>
    </source>
</evidence>
<dbReference type="GO" id="GO:0015031">
    <property type="term" value="P:protein transport"/>
    <property type="evidence" value="ECO:0007669"/>
    <property type="project" value="UniProtKB-KW"/>
</dbReference>
<reference evidence="14" key="1">
    <citation type="journal article" date="2009" name="Genome Res.">
        <title>Comparative genomic analyses of the human fungal pathogens Coccidioides and their relatives.</title>
        <authorList>
            <person name="Sharpton T.J."/>
            <person name="Stajich J.E."/>
            <person name="Rounsley S.D."/>
            <person name="Gardner M.J."/>
            <person name="Wortman J.R."/>
            <person name="Jordar V.S."/>
            <person name="Maiti R."/>
            <person name="Kodira C.D."/>
            <person name="Neafsey D.E."/>
            <person name="Zeng Q."/>
            <person name="Hung C.-Y."/>
            <person name="McMahan C."/>
            <person name="Muszewska A."/>
            <person name="Grynberg M."/>
            <person name="Mandel M.A."/>
            <person name="Kellner E.M."/>
            <person name="Barker B.M."/>
            <person name="Galgiani J.N."/>
            <person name="Orbach M.J."/>
            <person name="Kirkland T.N."/>
            <person name="Cole G.T."/>
            <person name="Henn M.R."/>
            <person name="Birren B.W."/>
            <person name="Taylor J.W."/>
        </authorList>
    </citation>
    <scope>NUCLEOTIDE SEQUENCE [LARGE SCALE GENOMIC DNA]</scope>
    <source>
        <strain evidence="14">UAMH 1704</strain>
    </source>
</reference>
<dbReference type="PANTHER" id="PTHR11024:SF3">
    <property type="entry name" value="NUCLEOPORIN SEH1"/>
    <property type="match status" value="1"/>
</dbReference>
<feature type="repeat" description="WD" evidence="11">
    <location>
        <begin position="8"/>
        <end position="40"/>
    </location>
</feature>
<evidence type="ECO:0000256" key="2">
    <source>
        <dbReference type="ARBA" id="ARBA00010102"/>
    </source>
</evidence>
<dbReference type="HOGENOM" id="CLU_032441_5_0_1"/>
<dbReference type="PANTHER" id="PTHR11024">
    <property type="entry name" value="NUCLEAR PORE COMPLEX PROTEIN SEC13 / SEH1 FAMILY MEMBER"/>
    <property type="match status" value="1"/>
</dbReference>
<keyword evidence="5" id="KW-0677">Repeat</keyword>
<feature type="compositionally biased region" description="Polar residues" evidence="12">
    <location>
        <begin position="267"/>
        <end position="295"/>
    </location>
</feature>
<keyword evidence="8" id="KW-0811">Translocation</keyword>
<keyword evidence="14" id="KW-1185">Reference proteome</keyword>
<dbReference type="EMBL" id="CH476615">
    <property type="protein sequence ID" value="EEP77608.1"/>
    <property type="molecule type" value="Genomic_DNA"/>
</dbReference>
<dbReference type="OrthoDB" id="5566198at2759"/>
<dbReference type="Gene3D" id="2.130.10.10">
    <property type="entry name" value="YVTN repeat-like/Quinoprotein amine dehydrogenase"/>
    <property type="match status" value="1"/>
</dbReference>
<dbReference type="GO" id="GO:0035859">
    <property type="term" value="C:Seh1-associated complex"/>
    <property type="evidence" value="ECO:0007669"/>
    <property type="project" value="TreeGrafter"/>
</dbReference>
<evidence type="ECO:0000256" key="4">
    <source>
        <dbReference type="ARBA" id="ARBA00022574"/>
    </source>
</evidence>
<comment type="similarity">
    <text evidence="2">Belongs to the WD repeat SEC13 family.</text>
</comment>
<evidence type="ECO:0000256" key="11">
    <source>
        <dbReference type="PROSITE-ProRule" id="PRU00221"/>
    </source>
</evidence>
<dbReference type="PRINTS" id="PR00320">
    <property type="entry name" value="GPROTEINBRPT"/>
</dbReference>
<dbReference type="Proteomes" id="UP000002058">
    <property type="component" value="Unassembled WGS sequence"/>
</dbReference>
<evidence type="ECO:0000256" key="1">
    <source>
        <dbReference type="ARBA" id="ARBA00004567"/>
    </source>
</evidence>
<gene>
    <name evidence="13" type="ORF">UREG_02457</name>
</gene>
<dbReference type="GO" id="GO:1904263">
    <property type="term" value="P:positive regulation of TORC1 signaling"/>
    <property type="evidence" value="ECO:0007669"/>
    <property type="project" value="TreeGrafter"/>
</dbReference>
<evidence type="ECO:0000256" key="10">
    <source>
        <dbReference type="ARBA" id="ARBA00023242"/>
    </source>
</evidence>
<dbReference type="GO" id="GO:0005198">
    <property type="term" value="F:structural molecule activity"/>
    <property type="evidence" value="ECO:0007669"/>
    <property type="project" value="InterPro"/>
</dbReference>
<name>C4JG59_UNCRE</name>
<dbReference type="OMA" id="WFRLWAE"/>
<dbReference type="InterPro" id="IPR037363">
    <property type="entry name" value="Sec13/Seh1_fam"/>
</dbReference>
<evidence type="ECO:0000256" key="5">
    <source>
        <dbReference type="ARBA" id="ARBA00022737"/>
    </source>
</evidence>
<dbReference type="GeneID" id="8439280"/>
<comment type="subcellular location">
    <subcellularLocation>
        <location evidence="1">Nucleus</location>
        <location evidence="1">Nuclear pore complex</location>
    </subcellularLocation>
</comment>
<dbReference type="InterPro" id="IPR020472">
    <property type="entry name" value="WD40_PAC1"/>
</dbReference>
<proteinExistence type="inferred from homology"/>
<dbReference type="InterPro" id="IPR015943">
    <property type="entry name" value="WD40/YVTN_repeat-like_dom_sf"/>
</dbReference>
<organism evidence="13 14">
    <name type="scientific">Uncinocarpus reesii (strain UAMH 1704)</name>
    <dbReference type="NCBI Taxonomy" id="336963"/>
    <lineage>
        <taxon>Eukaryota</taxon>
        <taxon>Fungi</taxon>
        <taxon>Dikarya</taxon>
        <taxon>Ascomycota</taxon>
        <taxon>Pezizomycotina</taxon>
        <taxon>Eurotiomycetes</taxon>
        <taxon>Eurotiomycetidae</taxon>
        <taxon>Onygenales</taxon>
        <taxon>Onygenaceae</taxon>
        <taxon>Uncinocarpus</taxon>
    </lineage>
</organism>
<dbReference type="InterPro" id="IPR036322">
    <property type="entry name" value="WD40_repeat_dom_sf"/>
</dbReference>
<evidence type="ECO:0000256" key="9">
    <source>
        <dbReference type="ARBA" id="ARBA00023132"/>
    </source>
</evidence>
<dbReference type="PROSITE" id="PS50082">
    <property type="entry name" value="WD_REPEATS_2"/>
    <property type="match status" value="1"/>
</dbReference>
<dbReference type="PROSITE" id="PS50294">
    <property type="entry name" value="WD_REPEATS_REGION"/>
    <property type="match status" value="1"/>
</dbReference>
<evidence type="ECO:0000256" key="6">
    <source>
        <dbReference type="ARBA" id="ARBA00022816"/>
    </source>
</evidence>
<dbReference type="SMART" id="SM00320">
    <property type="entry name" value="WD40"/>
    <property type="match status" value="4"/>
</dbReference>
<dbReference type="VEuPathDB" id="FungiDB:UREG_02457"/>
<dbReference type="InterPro" id="IPR001680">
    <property type="entry name" value="WD40_rpt"/>
</dbReference>
<keyword evidence="7" id="KW-0653">Protein transport</keyword>
<evidence type="ECO:0000256" key="7">
    <source>
        <dbReference type="ARBA" id="ARBA00022927"/>
    </source>
</evidence>
<dbReference type="GO" id="GO:0034198">
    <property type="term" value="P:cellular response to amino acid starvation"/>
    <property type="evidence" value="ECO:0007669"/>
    <property type="project" value="TreeGrafter"/>
</dbReference>
<dbReference type="Pfam" id="PF00400">
    <property type="entry name" value="WD40"/>
    <property type="match status" value="3"/>
</dbReference>
<keyword evidence="4 11" id="KW-0853">WD repeat</keyword>
<evidence type="ECO:0000256" key="12">
    <source>
        <dbReference type="SAM" id="MobiDB-lite"/>
    </source>
</evidence>
<dbReference type="InParanoid" id="C4JG59"/>
<keyword evidence="10" id="KW-0539">Nucleus</keyword>
<dbReference type="eggNOG" id="KOG2445">
    <property type="taxonomic scope" value="Eukaryota"/>
</dbReference>
<evidence type="ECO:0000313" key="13">
    <source>
        <dbReference type="EMBL" id="EEP77608.1"/>
    </source>
</evidence>
<evidence type="ECO:0000256" key="3">
    <source>
        <dbReference type="ARBA" id="ARBA00022448"/>
    </source>
</evidence>
<dbReference type="KEGG" id="ure:UREG_02457"/>
<dbReference type="GO" id="GO:0051028">
    <property type="term" value="P:mRNA transport"/>
    <property type="evidence" value="ECO:0007669"/>
    <property type="project" value="UniProtKB-KW"/>
</dbReference>
<keyword evidence="6" id="KW-0509">mRNA transport</keyword>
<dbReference type="AlphaFoldDB" id="C4JG59"/>
<accession>C4JG59</accession>
<dbReference type="GO" id="GO:0031080">
    <property type="term" value="C:nuclear pore outer ring"/>
    <property type="evidence" value="ECO:0007669"/>
    <property type="project" value="TreeGrafter"/>
</dbReference>
<keyword evidence="3" id="KW-0813">Transport</keyword>
<dbReference type="FunCoup" id="C4JG59">
    <property type="interactions" value="1023"/>
</dbReference>